<dbReference type="PRINTS" id="PR00081">
    <property type="entry name" value="GDHRDH"/>
</dbReference>
<evidence type="ECO:0000313" key="5">
    <source>
        <dbReference type="EMBL" id="MCW3474752.1"/>
    </source>
</evidence>
<dbReference type="PRINTS" id="PR00080">
    <property type="entry name" value="SDRFAMILY"/>
</dbReference>
<evidence type="ECO:0000259" key="4">
    <source>
        <dbReference type="SMART" id="SM00822"/>
    </source>
</evidence>
<dbReference type="PANTHER" id="PTHR44196:SF1">
    <property type="entry name" value="DEHYDROGENASE_REDUCTASE SDR FAMILY MEMBER 7B"/>
    <property type="match status" value="1"/>
</dbReference>
<accession>A0AA42CH97</accession>
<keyword evidence="2" id="KW-0560">Oxidoreductase</keyword>
<dbReference type="SUPFAM" id="SSF51735">
    <property type="entry name" value="NAD(P)-binding Rossmann-fold domains"/>
    <property type="match status" value="1"/>
</dbReference>
<dbReference type="Proteomes" id="UP001165679">
    <property type="component" value="Unassembled WGS sequence"/>
</dbReference>
<dbReference type="Pfam" id="PF00106">
    <property type="entry name" value="adh_short"/>
    <property type="match status" value="1"/>
</dbReference>
<evidence type="ECO:0000313" key="6">
    <source>
        <dbReference type="Proteomes" id="UP001165679"/>
    </source>
</evidence>
<dbReference type="SMART" id="SM00822">
    <property type="entry name" value="PKS_KR"/>
    <property type="match status" value="1"/>
</dbReference>
<dbReference type="FunFam" id="3.40.50.720:FF:000047">
    <property type="entry name" value="NADP-dependent L-serine/L-allo-threonine dehydrogenase"/>
    <property type="match status" value="1"/>
</dbReference>
<dbReference type="PROSITE" id="PS00061">
    <property type="entry name" value="ADH_SHORT"/>
    <property type="match status" value="1"/>
</dbReference>
<gene>
    <name evidence="5" type="ORF">OL599_09165</name>
</gene>
<dbReference type="AlphaFoldDB" id="A0AA42CH97"/>
<dbReference type="GO" id="GO:0016020">
    <property type="term" value="C:membrane"/>
    <property type="evidence" value="ECO:0007669"/>
    <property type="project" value="TreeGrafter"/>
</dbReference>
<dbReference type="PANTHER" id="PTHR44196">
    <property type="entry name" value="DEHYDROGENASE/REDUCTASE SDR FAMILY MEMBER 7B"/>
    <property type="match status" value="1"/>
</dbReference>
<name>A0AA42CH97_9PROT</name>
<dbReference type="EMBL" id="JAPDNT010000005">
    <property type="protein sequence ID" value="MCW3474752.1"/>
    <property type="molecule type" value="Genomic_DNA"/>
</dbReference>
<dbReference type="Gene3D" id="3.40.50.720">
    <property type="entry name" value="NAD(P)-binding Rossmann-like Domain"/>
    <property type="match status" value="1"/>
</dbReference>
<sequence length="246" mass="26627">MDQETTGVVLLTGAAGGLGRAIGRAVVATGRRVVLVDRNAGPLAEFAAELGNMAHTVCLDISDHAAVDRILDDLPETFRPIDVLINNAGHDIGGRTRFDQGSPDDWTDIIRTNLIGTMRVTRAILPGMVARNSGHVVNISSINAVRIVPDMAAYSTSKAGVRMFTETVRGELAETAIRVTEILPGLTRTGIIVTRYRGDRAKEQAYFDQFKMALEPADVARVIVFALDQPPHVQIAEIMVLPANRY</sequence>
<organism evidence="5 6">
    <name type="scientific">Limobrevibacterium gyesilva</name>
    <dbReference type="NCBI Taxonomy" id="2991712"/>
    <lineage>
        <taxon>Bacteria</taxon>
        <taxon>Pseudomonadati</taxon>
        <taxon>Pseudomonadota</taxon>
        <taxon>Alphaproteobacteria</taxon>
        <taxon>Acetobacterales</taxon>
        <taxon>Acetobacteraceae</taxon>
        <taxon>Limobrevibacterium</taxon>
    </lineage>
</organism>
<evidence type="ECO:0000256" key="3">
    <source>
        <dbReference type="RuleBase" id="RU000363"/>
    </source>
</evidence>
<proteinExistence type="inferred from homology"/>
<protein>
    <submittedName>
        <fullName evidence="5">SDR family oxidoreductase</fullName>
    </submittedName>
</protein>
<feature type="domain" description="Ketoreductase" evidence="4">
    <location>
        <begin position="7"/>
        <end position="182"/>
    </location>
</feature>
<dbReference type="InterPro" id="IPR036291">
    <property type="entry name" value="NAD(P)-bd_dom_sf"/>
</dbReference>
<keyword evidence="6" id="KW-1185">Reference proteome</keyword>
<dbReference type="InterPro" id="IPR057326">
    <property type="entry name" value="KR_dom"/>
</dbReference>
<dbReference type="InterPro" id="IPR002347">
    <property type="entry name" value="SDR_fam"/>
</dbReference>
<reference evidence="5" key="2">
    <citation type="submission" date="2022-10" db="EMBL/GenBank/DDBJ databases">
        <authorList>
            <person name="Trinh H.N."/>
        </authorList>
    </citation>
    <scope>NUCLEOTIDE SEQUENCE</scope>
    <source>
        <strain evidence="5">RN2-1</strain>
    </source>
</reference>
<comment type="similarity">
    <text evidence="1 3">Belongs to the short-chain dehydrogenases/reductases (SDR) family.</text>
</comment>
<dbReference type="RefSeq" id="WP_264713407.1">
    <property type="nucleotide sequence ID" value="NZ_JAPDNT010000005.1"/>
</dbReference>
<evidence type="ECO:0000256" key="1">
    <source>
        <dbReference type="ARBA" id="ARBA00006484"/>
    </source>
</evidence>
<dbReference type="InterPro" id="IPR020904">
    <property type="entry name" value="Sc_DH/Rdtase_CS"/>
</dbReference>
<reference evidence="5" key="1">
    <citation type="submission" date="2022-09" db="EMBL/GenBank/DDBJ databases">
        <title>Rhodovastum sp. nov. RN2-1 isolated from soil in Seongnam, South Korea.</title>
        <authorList>
            <person name="Le N.T."/>
        </authorList>
    </citation>
    <scope>NUCLEOTIDE SEQUENCE</scope>
    <source>
        <strain evidence="5">RN2-1</strain>
    </source>
</reference>
<evidence type="ECO:0000256" key="2">
    <source>
        <dbReference type="ARBA" id="ARBA00023002"/>
    </source>
</evidence>
<comment type="caution">
    <text evidence="5">The sequence shown here is derived from an EMBL/GenBank/DDBJ whole genome shotgun (WGS) entry which is preliminary data.</text>
</comment>
<dbReference type="GO" id="GO:0016616">
    <property type="term" value="F:oxidoreductase activity, acting on the CH-OH group of donors, NAD or NADP as acceptor"/>
    <property type="evidence" value="ECO:0007669"/>
    <property type="project" value="UniProtKB-ARBA"/>
</dbReference>